<evidence type="ECO:0000256" key="3">
    <source>
        <dbReference type="ARBA" id="ARBA00022692"/>
    </source>
</evidence>
<feature type="region of interest" description="Disordered" evidence="6">
    <location>
        <begin position="517"/>
        <end position="544"/>
    </location>
</feature>
<feature type="transmembrane region" description="Helical" evidence="7">
    <location>
        <begin position="42"/>
        <end position="63"/>
    </location>
</feature>
<dbReference type="Gene3D" id="1.20.1740.10">
    <property type="entry name" value="Amino acid/polyamine transporter I"/>
    <property type="match status" value="1"/>
</dbReference>
<dbReference type="OMA" id="QFWAFAR"/>
<keyword evidence="5 7" id="KW-0472">Membrane</keyword>
<dbReference type="PANTHER" id="PTHR45649:SF6">
    <property type="entry name" value="GABA-SPECIFIC PERMEASE"/>
    <property type="match status" value="1"/>
</dbReference>
<feature type="transmembrane region" description="Helical" evidence="7">
    <location>
        <begin position="75"/>
        <end position="96"/>
    </location>
</feature>
<evidence type="ECO:0000256" key="5">
    <source>
        <dbReference type="ARBA" id="ARBA00023136"/>
    </source>
</evidence>
<dbReference type="InterPro" id="IPR002293">
    <property type="entry name" value="AA/rel_permease1"/>
</dbReference>
<dbReference type="GeneID" id="19204012"/>
<keyword evidence="4 7" id="KW-1133">Transmembrane helix</keyword>
<dbReference type="AlphaFoldDB" id="A0A5M3M8M4"/>
<keyword evidence="3 7" id="KW-0812">Transmembrane</keyword>
<evidence type="ECO:0000256" key="4">
    <source>
        <dbReference type="ARBA" id="ARBA00022989"/>
    </source>
</evidence>
<dbReference type="GO" id="GO:0022857">
    <property type="term" value="F:transmembrane transporter activity"/>
    <property type="evidence" value="ECO:0007669"/>
    <property type="project" value="InterPro"/>
</dbReference>
<evidence type="ECO:0000256" key="2">
    <source>
        <dbReference type="ARBA" id="ARBA00022448"/>
    </source>
</evidence>
<sequence>MESPSQAASSPLHHVKDVKDADEALLARIGYKQELKREFSPFEIFAVCLNVMSIVPCIASVLFNSIPNGGPVAMVWGWVAPFPFILCMALGIAELASANPTSGGLYYWTHALCSPGSRNFLSWVVGYANTIGNSTAMASVDWAFAVQVTAAASMATDGAFAATQPQTFLCIVVVVVLPAVTPPELRNSASYVFGGFTNLSGWPSGFAFILSFLAPLWTVAGYDSSVHMSEEASNAALAVPWATMCSVVAGFVLGLAVNISLAFCMGPSVTAVIVSSPLGKTQPLAEIFRASLGVRGALALWSLVLVAQFFMGASTLLVCSRQVFAFARDGALPFSRSVYSLGYWRPGRRNSAAGARAEAGLGVGLVEGAPVAAVWLVVAFALLVGLLSFAGAQAIDAVFGMAVAANYVAYIVPMAARVLASRRGSDVDKAGHGGFRRGPFHMGRWSTPVISVALAFMVFMIVVFLFPASPAASARDMNYSVAVLGGTFALVIAGYYFPVYGGVHWFRGPVPNFDAHARPDPYRESVNRREDKDGAEKGAESARSEYFAQGQISESQQTFLNNSSLAVHP</sequence>
<name>A0A5M3M8M4_CONPW</name>
<evidence type="ECO:0000256" key="7">
    <source>
        <dbReference type="SAM" id="Phobius"/>
    </source>
</evidence>
<organism evidence="8 9">
    <name type="scientific">Coniophora puteana (strain RWD-64-598)</name>
    <name type="common">Brown rot fungus</name>
    <dbReference type="NCBI Taxonomy" id="741705"/>
    <lineage>
        <taxon>Eukaryota</taxon>
        <taxon>Fungi</taxon>
        <taxon>Dikarya</taxon>
        <taxon>Basidiomycota</taxon>
        <taxon>Agaricomycotina</taxon>
        <taxon>Agaricomycetes</taxon>
        <taxon>Agaricomycetidae</taxon>
        <taxon>Boletales</taxon>
        <taxon>Coniophorineae</taxon>
        <taxon>Coniophoraceae</taxon>
        <taxon>Coniophora</taxon>
    </lineage>
</organism>
<evidence type="ECO:0000256" key="1">
    <source>
        <dbReference type="ARBA" id="ARBA00004141"/>
    </source>
</evidence>
<feature type="transmembrane region" description="Helical" evidence="7">
    <location>
        <begin position="298"/>
        <end position="318"/>
    </location>
</feature>
<feature type="transmembrane region" description="Helical" evidence="7">
    <location>
        <begin position="478"/>
        <end position="497"/>
    </location>
</feature>
<evidence type="ECO:0000256" key="6">
    <source>
        <dbReference type="SAM" id="MobiDB-lite"/>
    </source>
</evidence>
<dbReference type="RefSeq" id="XP_007774247.1">
    <property type="nucleotide sequence ID" value="XM_007776057.1"/>
</dbReference>
<evidence type="ECO:0000313" key="9">
    <source>
        <dbReference type="Proteomes" id="UP000053558"/>
    </source>
</evidence>
<comment type="caution">
    <text evidence="8">The sequence shown here is derived from an EMBL/GenBank/DDBJ whole genome shotgun (WGS) entry which is preliminary data.</text>
</comment>
<feature type="transmembrane region" description="Helical" evidence="7">
    <location>
        <begin position="445"/>
        <end position="466"/>
    </location>
</feature>
<proteinExistence type="predicted"/>
<feature type="transmembrane region" description="Helical" evidence="7">
    <location>
        <begin position="201"/>
        <end position="222"/>
    </location>
</feature>
<accession>A0A5M3M8M4</accession>
<feature type="transmembrane region" description="Helical" evidence="7">
    <location>
        <begin position="372"/>
        <end position="390"/>
    </location>
</feature>
<feature type="transmembrane region" description="Helical" evidence="7">
    <location>
        <begin position="397"/>
        <end position="416"/>
    </location>
</feature>
<dbReference type="OrthoDB" id="4476201at2759"/>
<dbReference type="EMBL" id="JH711588">
    <property type="protein sequence ID" value="EIW75539.1"/>
    <property type="molecule type" value="Genomic_DNA"/>
</dbReference>
<gene>
    <name evidence="8" type="ORF">CONPUDRAFT_158994</name>
</gene>
<feature type="transmembrane region" description="Helical" evidence="7">
    <location>
        <begin position="159"/>
        <end position="181"/>
    </location>
</feature>
<dbReference type="PIRSF" id="PIRSF006060">
    <property type="entry name" value="AA_transporter"/>
    <property type="match status" value="1"/>
</dbReference>
<comment type="subcellular location">
    <subcellularLocation>
        <location evidence="1">Membrane</location>
        <topology evidence="1">Multi-pass membrane protein</topology>
    </subcellularLocation>
</comment>
<keyword evidence="2" id="KW-0813">Transport</keyword>
<protein>
    <submittedName>
        <fullName evidence="8">APC amino acid permease</fullName>
    </submittedName>
</protein>
<dbReference type="KEGG" id="cput:CONPUDRAFT_158994"/>
<feature type="compositionally biased region" description="Basic and acidic residues" evidence="6">
    <location>
        <begin position="517"/>
        <end position="543"/>
    </location>
</feature>
<dbReference type="GO" id="GO:0016020">
    <property type="term" value="C:membrane"/>
    <property type="evidence" value="ECO:0007669"/>
    <property type="project" value="UniProtKB-SubCell"/>
</dbReference>
<dbReference type="Pfam" id="PF13520">
    <property type="entry name" value="AA_permease_2"/>
    <property type="match status" value="2"/>
</dbReference>
<keyword evidence="9" id="KW-1185">Reference proteome</keyword>
<feature type="transmembrane region" description="Helical" evidence="7">
    <location>
        <begin position="234"/>
        <end position="253"/>
    </location>
</feature>
<dbReference type="PANTHER" id="PTHR45649">
    <property type="entry name" value="AMINO-ACID PERMEASE BAT1"/>
    <property type="match status" value="1"/>
</dbReference>
<reference evidence="9" key="1">
    <citation type="journal article" date="2012" name="Science">
        <title>The Paleozoic origin of enzymatic lignin decomposition reconstructed from 31 fungal genomes.</title>
        <authorList>
            <person name="Floudas D."/>
            <person name="Binder M."/>
            <person name="Riley R."/>
            <person name="Barry K."/>
            <person name="Blanchette R.A."/>
            <person name="Henrissat B."/>
            <person name="Martinez A.T."/>
            <person name="Otillar R."/>
            <person name="Spatafora J.W."/>
            <person name="Yadav J.S."/>
            <person name="Aerts A."/>
            <person name="Benoit I."/>
            <person name="Boyd A."/>
            <person name="Carlson A."/>
            <person name="Copeland A."/>
            <person name="Coutinho P.M."/>
            <person name="de Vries R.P."/>
            <person name="Ferreira P."/>
            <person name="Findley K."/>
            <person name="Foster B."/>
            <person name="Gaskell J."/>
            <person name="Glotzer D."/>
            <person name="Gorecki P."/>
            <person name="Heitman J."/>
            <person name="Hesse C."/>
            <person name="Hori C."/>
            <person name="Igarashi K."/>
            <person name="Jurgens J.A."/>
            <person name="Kallen N."/>
            <person name="Kersten P."/>
            <person name="Kohler A."/>
            <person name="Kuees U."/>
            <person name="Kumar T.K.A."/>
            <person name="Kuo A."/>
            <person name="LaButti K."/>
            <person name="Larrondo L.F."/>
            <person name="Lindquist E."/>
            <person name="Ling A."/>
            <person name="Lombard V."/>
            <person name="Lucas S."/>
            <person name="Lundell T."/>
            <person name="Martin R."/>
            <person name="McLaughlin D.J."/>
            <person name="Morgenstern I."/>
            <person name="Morin E."/>
            <person name="Murat C."/>
            <person name="Nagy L.G."/>
            <person name="Nolan M."/>
            <person name="Ohm R.A."/>
            <person name="Patyshakuliyeva A."/>
            <person name="Rokas A."/>
            <person name="Ruiz-Duenas F.J."/>
            <person name="Sabat G."/>
            <person name="Salamov A."/>
            <person name="Samejima M."/>
            <person name="Schmutz J."/>
            <person name="Slot J.C."/>
            <person name="St John F."/>
            <person name="Stenlid J."/>
            <person name="Sun H."/>
            <person name="Sun S."/>
            <person name="Syed K."/>
            <person name="Tsang A."/>
            <person name="Wiebenga A."/>
            <person name="Young D."/>
            <person name="Pisabarro A."/>
            <person name="Eastwood D.C."/>
            <person name="Martin F."/>
            <person name="Cullen D."/>
            <person name="Grigoriev I.V."/>
            <person name="Hibbett D.S."/>
        </authorList>
    </citation>
    <scope>NUCLEOTIDE SEQUENCE [LARGE SCALE GENOMIC DNA]</scope>
    <source>
        <strain evidence="9">RWD-64-598 SS2</strain>
    </source>
</reference>
<evidence type="ECO:0000313" key="8">
    <source>
        <dbReference type="EMBL" id="EIW75539.1"/>
    </source>
</evidence>
<dbReference type="Proteomes" id="UP000053558">
    <property type="component" value="Unassembled WGS sequence"/>
</dbReference>